<dbReference type="Proteomes" id="UP001177140">
    <property type="component" value="Unassembled WGS sequence"/>
</dbReference>
<sequence>MAFWGIELQPGKPYTQFFDKALGKLHIFKANLGVTTTEHVSRTVVQCKIGSNNPIILCSFRQFTKESCSIDIDFVEDVVFEVIGTASVHLAGSYLGNGHNTEE</sequence>
<dbReference type="AlphaFoldDB" id="A0AA41VR38"/>
<name>A0AA41VR38_PAPNU</name>
<dbReference type="EMBL" id="JAJJMA010275523">
    <property type="protein sequence ID" value="MCL7045935.1"/>
    <property type="molecule type" value="Genomic_DNA"/>
</dbReference>
<organism evidence="2 3">
    <name type="scientific">Papaver nudicaule</name>
    <name type="common">Iceland poppy</name>
    <dbReference type="NCBI Taxonomy" id="74823"/>
    <lineage>
        <taxon>Eukaryota</taxon>
        <taxon>Viridiplantae</taxon>
        <taxon>Streptophyta</taxon>
        <taxon>Embryophyta</taxon>
        <taxon>Tracheophyta</taxon>
        <taxon>Spermatophyta</taxon>
        <taxon>Magnoliopsida</taxon>
        <taxon>Ranunculales</taxon>
        <taxon>Papaveraceae</taxon>
        <taxon>Papaveroideae</taxon>
        <taxon>Papaver</taxon>
    </lineage>
</organism>
<evidence type="ECO:0000313" key="2">
    <source>
        <dbReference type="EMBL" id="MCL7045935.1"/>
    </source>
</evidence>
<keyword evidence="3" id="KW-1185">Reference proteome</keyword>
<proteinExistence type="predicted"/>
<dbReference type="Pfam" id="PF17800">
    <property type="entry name" value="NPL"/>
    <property type="match status" value="1"/>
</dbReference>
<gene>
    <name evidence="2" type="ORF">MKW94_019811</name>
</gene>
<evidence type="ECO:0000259" key="1">
    <source>
        <dbReference type="Pfam" id="PF17800"/>
    </source>
</evidence>
<dbReference type="Gene3D" id="2.60.120.340">
    <property type="entry name" value="Nucleoplasmin core domain"/>
    <property type="match status" value="1"/>
</dbReference>
<reference evidence="2" key="1">
    <citation type="submission" date="2022-03" db="EMBL/GenBank/DDBJ databases">
        <title>A functionally conserved STORR gene fusion in Papaver species that diverged 16.8 million years ago.</title>
        <authorList>
            <person name="Catania T."/>
        </authorList>
    </citation>
    <scope>NUCLEOTIDE SEQUENCE</scope>
    <source>
        <strain evidence="2">S-191538</strain>
    </source>
</reference>
<evidence type="ECO:0000313" key="3">
    <source>
        <dbReference type="Proteomes" id="UP001177140"/>
    </source>
</evidence>
<accession>A0AA41VR38</accession>
<comment type="caution">
    <text evidence="2">The sequence shown here is derived from an EMBL/GenBank/DDBJ whole genome shotgun (WGS) entry which is preliminary data.</text>
</comment>
<feature type="domain" description="Nucleoplasmin-like" evidence="1">
    <location>
        <begin position="3"/>
        <end position="94"/>
    </location>
</feature>
<protein>
    <recommendedName>
        <fullName evidence="1">Nucleoplasmin-like domain-containing protein</fullName>
    </recommendedName>
</protein>
<dbReference type="InterPro" id="IPR041232">
    <property type="entry name" value="NPL"/>
</dbReference>